<evidence type="ECO:0000256" key="1">
    <source>
        <dbReference type="SAM" id="SignalP"/>
    </source>
</evidence>
<protein>
    <recommendedName>
        <fullName evidence="2">DUF6242 domain-containing protein</fullName>
    </recommendedName>
</protein>
<feature type="domain" description="DUF6242" evidence="2">
    <location>
        <begin position="56"/>
        <end position="123"/>
    </location>
</feature>
<gene>
    <name evidence="3" type="ORF">SMC1_02480</name>
</gene>
<organism evidence="3 4">
    <name type="scientific">Candidatus Cryosericum septentrionale</name>
    <dbReference type="NCBI Taxonomy" id="2290913"/>
    <lineage>
        <taxon>Bacteria</taxon>
        <taxon>Pseudomonadati</taxon>
        <taxon>Caldisericota/Cryosericota group</taxon>
        <taxon>Candidatus Cryosericota</taxon>
        <taxon>Candidatus Cryosericia</taxon>
        <taxon>Candidatus Cryosericales</taxon>
        <taxon>Candidatus Cryosericaceae</taxon>
        <taxon>Candidatus Cryosericum</taxon>
    </lineage>
</organism>
<dbReference type="SUPFAM" id="SSF110296">
    <property type="entry name" value="Oligoxyloglucan reducing end-specific cellobiohydrolase"/>
    <property type="match status" value="1"/>
</dbReference>
<evidence type="ECO:0000313" key="4">
    <source>
        <dbReference type="Proteomes" id="UP000266113"/>
    </source>
</evidence>
<feature type="chain" id="PRO_5017224456" description="DUF6242 domain-containing protein" evidence="1">
    <location>
        <begin position="25"/>
        <end position="125"/>
    </location>
</feature>
<dbReference type="Pfam" id="PF25852">
    <property type="entry name" value="DUF6242_C"/>
    <property type="match status" value="1"/>
</dbReference>
<sequence>MKQSVCFVLILVLCLALSFSGVLVGDPAARAAGTGTWTQLSLYGGNIGCLAIDPLTPTTLYASTIGGVYRSTDSGATWTAVNTAPAPLDVSSLVINPLTPTTLYAVTGSGVFRSVNSGTTWTAVN</sequence>
<dbReference type="Proteomes" id="UP000266113">
    <property type="component" value="Unassembled WGS sequence"/>
</dbReference>
<feature type="signal peptide" evidence="1">
    <location>
        <begin position="1"/>
        <end position="24"/>
    </location>
</feature>
<dbReference type="EMBL" id="QXIY01000008">
    <property type="protein sequence ID" value="RIE17322.1"/>
    <property type="molecule type" value="Genomic_DNA"/>
</dbReference>
<dbReference type="InterPro" id="IPR058667">
    <property type="entry name" value="DUF6242_C"/>
</dbReference>
<keyword evidence="1" id="KW-0732">Signal</keyword>
<dbReference type="RefSeq" id="WP_413814597.1">
    <property type="nucleotide sequence ID" value="NZ_QXIY01000008.1"/>
</dbReference>
<dbReference type="AlphaFoldDB" id="A0A398DNX9"/>
<evidence type="ECO:0000313" key="3">
    <source>
        <dbReference type="EMBL" id="RIE17322.1"/>
    </source>
</evidence>
<proteinExistence type="predicted"/>
<reference evidence="3 4" key="1">
    <citation type="submission" date="2018-09" db="EMBL/GenBank/DDBJ databases">
        <title>Discovery and Ecogenomic Context for Candidatus Cryosericales, a Global Caldiserica Order Active in Thawing Permafrost.</title>
        <authorList>
            <person name="Martinez M.A."/>
            <person name="Woodcroft B.J."/>
            <person name="Ignacio Espinoza J.C."/>
            <person name="Zayed A."/>
            <person name="Singleton C.M."/>
            <person name="Boyd J."/>
            <person name="Li Y.-F."/>
            <person name="Purvine S."/>
            <person name="Maughan H."/>
            <person name="Hodgkins S.B."/>
            <person name="Anderson D."/>
            <person name="Sederholm M."/>
            <person name="Temperton B."/>
            <person name="Saleska S.R."/>
            <person name="Tyson G.W."/>
            <person name="Rich V.I."/>
        </authorList>
    </citation>
    <scope>NUCLEOTIDE SEQUENCE [LARGE SCALE GENOMIC DNA]</scope>
    <source>
        <strain evidence="3 4">SMC1</strain>
    </source>
</reference>
<dbReference type="InterPro" id="IPR015943">
    <property type="entry name" value="WD40/YVTN_repeat-like_dom_sf"/>
</dbReference>
<feature type="non-terminal residue" evidence="3">
    <location>
        <position position="125"/>
    </location>
</feature>
<comment type="caution">
    <text evidence="3">The sequence shown here is derived from an EMBL/GenBank/DDBJ whole genome shotgun (WGS) entry which is preliminary data.</text>
</comment>
<accession>A0A398DNX9</accession>
<dbReference type="Gene3D" id="2.130.10.10">
    <property type="entry name" value="YVTN repeat-like/Quinoprotein amine dehydrogenase"/>
    <property type="match status" value="1"/>
</dbReference>
<evidence type="ECO:0000259" key="2">
    <source>
        <dbReference type="Pfam" id="PF25852"/>
    </source>
</evidence>
<keyword evidence="4" id="KW-1185">Reference proteome</keyword>
<name>A0A398DNX9_9BACT</name>